<dbReference type="Gene3D" id="3.40.50.620">
    <property type="entry name" value="HUPs"/>
    <property type="match status" value="2"/>
</dbReference>
<evidence type="ECO:0000259" key="1">
    <source>
        <dbReference type="Pfam" id="PF00733"/>
    </source>
</evidence>
<dbReference type="EMBL" id="BAAARK010000019">
    <property type="protein sequence ID" value="GAA2674714.1"/>
    <property type="molecule type" value="Genomic_DNA"/>
</dbReference>
<comment type="caution">
    <text evidence="2">The sequence shown here is derived from an EMBL/GenBank/DDBJ whole genome shotgun (WGS) entry which is preliminary data.</text>
</comment>
<evidence type="ECO:0000313" key="2">
    <source>
        <dbReference type="EMBL" id="GAA2674714.1"/>
    </source>
</evidence>
<dbReference type="Proteomes" id="UP001500994">
    <property type="component" value="Unassembled WGS sequence"/>
</dbReference>
<dbReference type="Pfam" id="PF00733">
    <property type="entry name" value="Asn_synthase"/>
    <property type="match status" value="1"/>
</dbReference>
<protein>
    <recommendedName>
        <fullName evidence="1">Asparagine synthetase domain-containing protein</fullName>
    </recommendedName>
</protein>
<feature type="domain" description="Asparagine synthetase" evidence="1">
    <location>
        <begin position="223"/>
        <end position="594"/>
    </location>
</feature>
<gene>
    <name evidence="2" type="ORF">GCM10009864_52320</name>
</gene>
<dbReference type="RefSeq" id="WP_344580293.1">
    <property type="nucleotide sequence ID" value="NZ_BAAARK010000019.1"/>
</dbReference>
<name>A0ABP6EW09_9ACTN</name>
<accession>A0ABP6EW09</accession>
<keyword evidence="3" id="KW-1185">Reference proteome</keyword>
<organism evidence="2 3">
    <name type="scientific">Streptomyces lunalinharesii</name>
    <dbReference type="NCBI Taxonomy" id="333384"/>
    <lineage>
        <taxon>Bacteria</taxon>
        <taxon>Bacillati</taxon>
        <taxon>Actinomycetota</taxon>
        <taxon>Actinomycetes</taxon>
        <taxon>Kitasatosporales</taxon>
        <taxon>Streptomycetaceae</taxon>
        <taxon>Streptomyces</taxon>
    </lineage>
</organism>
<evidence type="ECO:0000313" key="3">
    <source>
        <dbReference type="Proteomes" id="UP001500994"/>
    </source>
</evidence>
<dbReference type="InterPro" id="IPR014729">
    <property type="entry name" value="Rossmann-like_a/b/a_fold"/>
</dbReference>
<reference evidence="3" key="1">
    <citation type="journal article" date="2019" name="Int. J. Syst. Evol. Microbiol.">
        <title>The Global Catalogue of Microorganisms (GCM) 10K type strain sequencing project: providing services to taxonomists for standard genome sequencing and annotation.</title>
        <authorList>
            <consortium name="The Broad Institute Genomics Platform"/>
            <consortium name="The Broad Institute Genome Sequencing Center for Infectious Disease"/>
            <person name="Wu L."/>
            <person name="Ma J."/>
        </authorList>
    </citation>
    <scope>NUCLEOTIDE SEQUENCE [LARGE SCALE GENOMIC DNA]</scope>
    <source>
        <strain evidence="3">JCM 16374</strain>
    </source>
</reference>
<sequence>MDFLVFPDHPVTDQLAACLPRTRATRTVAHLSGRPWIVGHWRREELVTARVGPRCAVLLGTTSATTDALTRLLRRLRDVDALDALVGLRHELPGSYFLLAAMGAEVRARGSLSAVRRLHRTDLGGRTVLGNRPQDLAALARAAAGAGLPGAPRTGTLDEEALATRLLAPGAPLPLALRTPWHAVHAVPPGHCAAHDPAGQYREVRWWHPPQPDVPLPDAAEAVREALGAAVHARTRRATLSADLSGGLDSTSVCFLAARDTTELITTGWEGRDPADDDPLWSAHSAYRLSRVRHGGRHLALPYTDAPTWYTPPAEPDHIDPAGPLVAVREAARLIHQARLVATFGSRMHLAGVGGDELFALRPMALNSLARGDLRTAARLARRARRLAPWTLPATLRTLLGGRSYPRWLAAGADRIVPGARRRPGRADWEELPAMPPWAHPDALATVRRLLREAAAAAPEPVDPLRAQHELAAAAVRAGERVRGIDALTSAHGVAYEAPFLDDAVIEAALAVRLADRVPGGGGKPVLVAAMRGTVPGPVLSRGGRRAHSAELHAGLRRNRRALAALCEDSRLAELGLIRPDVLRPVLTSLQPDTGALRPLDPTLAAEFWLRALPAPAAYDAVPAPAARTSAPAGEGD</sequence>
<dbReference type="InterPro" id="IPR001962">
    <property type="entry name" value="Asn_synthase"/>
</dbReference>
<proteinExistence type="predicted"/>
<dbReference type="SUPFAM" id="SSF52402">
    <property type="entry name" value="Adenine nucleotide alpha hydrolases-like"/>
    <property type="match status" value="1"/>
</dbReference>